<feature type="compositionally biased region" description="Polar residues" evidence="1">
    <location>
        <begin position="26"/>
        <end position="40"/>
    </location>
</feature>
<dbReference type="AlphaFoldDB" id="D5EQD9"/>
<sequence length="49" mass="5531">MERLAELVEGRPKQKSSPQKRKVTFQAFTPANNEQVSGTLAQMKKNATR</sequence>
<feature type="compositionally biased region" description="Basic and acidic residues" evidence="1">
    <location>
        <begin position="1"/>
        <end position="12"/>
    </location>
</feature>
<accession>D5EQD9</accession>
<evidence type="ECO:0000256" key="1">
    <source>
        <dbReference type="SAM" id="MobiDB-lite"/>
    </source>
</evidence>
<proteinExistence type="predicted"/>
<name>D5EQD9_CORAD</name>
<keyword evidence="3" id="KW-1185">Reference proteome</keyword>
<gene>
    <name evidence="2" type="ordered locus">Caka_0885</name>
</gene>
<dbReference type="EMBL" id="CP001998">
    <property type="protein sequence ID" value="ADE53907.1"/>
    <property type="molecule type" value="Genomic_DNA"/>
</dbReference>
<dbReference type="Proteomes" id="UP000000925">
    <property type="component" value="Chromosome"/>
</dbReference>
<protein>
    <submittedName>
        <fullName evidence="2">Uncharacterized protein</fullName>
    </submittedName>
</protein>
<evidence type="ECO:0000313" key="3">
    <source>
        <dbReference type="Proteomes" id="UP000000925"/>
    </source>
</evidence>
<feature type="region of interest" description="Disordered" evidence="1">
    <location>
        <begin position="1"/>
        <end position="49"/>
    </location>
</feature>
<reference evidence="2 3" key="1">
    <citation type="journal article" date="2010" name="Stand. Genomic Sci.">
        <title>Complete genome sequence of Coraliomargarita akajimensis type strain (04OKA010-24).</title>
        <authorList>
            <person name="Mavromatis K."/>
            <person name="Abt B."/>
            <person name="Brambilla E."/>
            <person name="Lapidus A."/>
            <person name="Copeland A."/>
            <person name="Deshpande S."/>
            <person name="Nolan M."/>
            <person name="Lucas S."/>
            <person name="Tice H."/>
            <person name="Cheng J.F."/>
            <person name="Han C."/>
            <person name="Detter J.C."/>
            <person name="Woyke T."/>
            <person name="Goodwin L."/>
            <person name="Pitluck S."/>
            <person name="Held B."/>
            <person name="Brettin T."/>
            <person name="Tapia R."/>
            <person name="Ivanova N."/>
            <person name="Mikhailova N."/>
            <person name="Pati A."/>
            <person name="Liolios K."/>
            <person name="Chen A."/>
            <person name="Palaniappan K."/>
            <person name="Land M."/>
            <person name="Hauser L."/>
            <person name="Chang Y.J."/>
            <person name="Jeffries C.D."/>
            <person name="Rohde M."/>
            <person name="Goker M."/>
            <person name="Bristow J."/>
            <person name="Eisen J.A."/>
            <person name="Markowitz V."/>
            <person name="Hugenholtz P."/>
            <person name="Klenk H.P."/>
            <person name="Kyrpides N.C."/>
        </authorList>
    </citation>
    <scope>NUCLEOTIDE SEQUENCE [LARGE SCALE GENOMIC DNA]</scope>
    <source>
        <strain evidence="3">DSM 45221 / IAM 15411 / JCM 23193 / KCTC 12865</strain>
    </source>
</reference>
<dbReference type="KEGG" id="caa:Caka_0885"/>
<dbReference type="HOGENOM" id="CLU_3134553_0_0_0"/>
<organism evidence="2 3">
    <name type="scientific">Coraliomargarita akajimensis (strain DSM 45221 / IAM 15411 / JCM 23193 / KCTC 12865 / 04OKA010-24)</name>
    <dbReference type="NCBI Taxonomy" id="583355"/>
    <lineage>
        <taxon>Bacteria</taxon>
        <taxon>Pseudomonadati</taxon>
        <taxon>Verrucomicrobiota</taxon>
        <taxon>Opitutia</taxon>
        <taxon>Puniceicoccales</taxon>
        <taxon>Coraliomargaritaceae</taxon>
        <taxon>Coraliomargarita</taxon>
    </lineage>
</organism>
<evidence type="ECO:0000313" key="2">
    <source>
        <dbReference type="EMBL" id="ADE53907.1"/>
    </source>
</evidence>